<dbReference type="EMBL" id="AFNH02000426">
    <property type="protein sequence ID" value="EZG70307.1"/>
    <property type="molecule type" value="Genomic_DNA"/>
</dbReference>
<dbReference type="GeneID" id="22912092"/>
<keyword evidence="1 2" id="KW-0812">Transmembrane</keyword>
<sequence length="523" mass="58644">MKAIVYLDKTRTRWGEALASLVGRDGERPPITDCDCVARMLSVGVGGEEMTQVVVLGRLSDTLMKAHPLEADCHLPFDLLLEWSRRILIYHEANESTAEIEASSRIRSALADAVMKHLEDANPSAAEEVWHEIFEQSPPAEYVNIEDEEGPEDVLEVLYARMLTPAERDRLLSQVPDRDWLPVIDRSISWEKNGLLSIQPWWRSRAVAASVAVGGFVLGTVVLTSLMLPRCSESSKNSSLRQLSSLRSAPSEVSVPAWDVYEWTPEPLPPAPDDVQDEWKVLNDNFPEWRLLNDIISESELASLRTTTDVCQRSFNATREKMLPVTEVDWLKVGWCSGDGGQLICSRWDYPSPFCHYFGNPTKFDLAVVGKAVGRHFFPNGCGIQCNSGKEGVRLLFEKTAKELAPTVLNKDVSDLPSAELENTGRQVYYRLAASPHCSRSRRRCHSANCTLPETGCRCLIARRICSLRDQKFNKYEADDLVDFDTSPERLFNQLGAIALPRHKKKSSECQVICEIPRPASAL</sequence>
<gene>
    <name evidence="2" type="ORF">GNI_056300</name>
</gene>
<organism evidence="2 3">
    <name type="scientific">Gregarina niphandrodes</name>
    <name type="common">Septate eugregarine</name>
    <dbReference type="NCBI Taxonomy" id="110365"/>
    <lineage>
        <taxon>Eukaryota</taxon>
        <taxon>Sar</taxon>
        <taxon>Alveolata</taxon>
        <taxon>Apicomplexa</taxon>
        <taxon>Conoidasida</taxon>
        <taxon>Gregarinasina</taxon>
        <taxon>Eugregarinorida</taxon>
        <taxon>Gregarinidae</taxon>
        <taxon>Gregarina</taxon>
    </lineage>
</organism>
<accession>A0A023B8S6</accession>
<dbReference type="AlphaFoldDB" id="A0A023B8S6"/>
<evidence type="ECO:0000313" key="3">
    <source>
        <dbReference type="Proteomes" id="UP000019763"/>
    </source>
</evidence>
<reference evidence="2" key="1">
    <citation type="submission" date="2013-12" db="EMBL/GenBank/DDBJ databases">
        <authorList>
            <person name="Omoto C.K."/>
            <person name="Sibley D."/>
            <person name="Venepally P."/>
            <person name="Hadjithomas M."/>
            <person name="Karamycheva S."/>
            <person name="Brunk B."/>
            <person name="Roos D."/>
            <person name="Caler E."/>
            <person name="Lorenzi H."/>
        </authorList>
    </citation>
    <scope>NUCLEOTIDE SEQUENCE</scope>
</reference>
<evidence type="ECO:0000256" key="1">
    <source>
        <dbReference type="SAM" id="Phobius"/>
    </source>
</evidence>
<feature type="transmembrane region" description="Helical" evidence="1">
    <location>
        <begin position="206"/>
        <end position="228"/>
    </location>
</feature>
<comment type="caution">
    <text evidence="2">The sequence shown here is derived from an EMBL/GenBank/DDBJ whole genome shotgun (WGS) entry which is preliminary data.</text>
</comment>
<dbReference type="Proteomes" id="UP000019763">
    <property type="component" value="Unassembled WGS sequence"/>
</dbReference>
<keyword evidence="3" id="KW-1185">Reference proteome</keyword>
<proteinExistence type="predicted"/>
<protein>
    <submittedName>
        <fullName evidence="2">Transmembrane protein</fullName>
    </submittedName>
</protein>
<dbReference type="VEuPathDB" id="CryptoDB:GNI_056300"/>
<evidence type="ECO:0000313" key="2">
    <source>
        <dbReference type="EMBL" id="EZG70307.1"/>
    </source>
</evidence>
<dbReference type="RefSeq" id="XP_011129969.1">
    <property type="nucleotide sequence ID" value="XM_011131667.1"/>
</dbReference>
<keyword evidence="1" id="KW-1133">Transmembrane helix</keyword>
<name>A0A023B8S6_GRENI</name>
<keyword evidence="1" id="KW-0472">Membrane</keyword>